<dbReference type="AlphaFoldDB" id="A0A8H7PKM5"/>
<dbReference type="Gene3D" id="3.90.550.10">
    <property type="entry name" value="Spore Coat Polysaccharide Biosynthesis Protein SpsA, Chain A"/>
    <property type="match status" value="1"/>
</dbReference>
<gene>
    <name evidence="2" type="ORF">INT43_001308</name>
</gene>
<dbReference type="InterPro" id="IPR029044">
    <property type="entry name" value="Nucleotide-diphossugar_trans"/>
</dbReference>
<dbReference type="PANTHER" id="PTHR28265">
    <property type="entry name" value="MAINTENANCE OF TELOMERE CAPPING PROTEIN 1"/>
    <property type="match status" value="1"/>
</dbReference>
<name>A0A8H7PKM5_MORIS</name>
<dbReference type="PANTHER" id="PTHR28265:SF1">
    <property type="entry name" value="MAINTENANCE OF TELOMERE CAPPING PROTEIN 1"/>
    <property type="match status" value="1"/>
</dbReference>
<dbReference type="SUPFAM" id="SSF53448">
    <property type="entry name" value="Nucleotide-diphospho-sugar transferases"/>
    <property type="match status" value="1"/>
</dbReference>
<dbReference type="EMBL" id="JAEPQZ010000011">
    <property type="protein sequence ID" value="KAG2175661.1"/>
    <property type="molecule type" value="Genomic_DNA"/>
</dbReference>
<evidence type="ECO:0000313" key="3">
    <source>
        <dbReference type="Proteomes" id="UP000654370"/>
    </source>
</evidence>
<evidence type="ECO:0000313" key="2">
    <source>
        <dbReference type="EMBL" id="KAG2175661.1"/>
    </source>
</evidence>
<organism evidence="2 3">
    <name type="scientific">Mortierella isabellina</name>
    <name type="common">Filamentous fungus</name>
    <name type="synonym">Umbelopsis isabellina</name>
    <dbReference type="NCBI Taxonomy" id="91625"/>
    <lineage>
        <taxon>Eukaryota</taxon>
        <taxon>Fungi</taxon>
        <taxon>Fungi incertae sedis</taxon>
        <taxon>Mucoromycota</taxon>
        <taxon>Mucoromycotina</taxon>
        <taxon>Umbelopsidomycetes</taxon>
        <taxon>Umbelopsidales</taxon>
        <taxon>Umbelopsidaceae</taxon>
        <taxon>Umbelopsis</taxon>
    </lineage>
</organism>
<dbReference type="Proteomes" id="UP000654370">
    <property type="component" value="Unassembled WGS sequence"/>
</dbReference>
<accession>A0A8H7PKM5</accession>
<dbReference type="Pfam" id="PF10310">
    <property type="entry name" value="DUF5427"/>
    <property type="match status" value="1"/>
</dbReference>
<proteinExistence type="predicted"/>
<dbReference type="OrthoDB" id="2329609at2759"/>
<comment type="caution">
    <text evidence="2">The sequence shown here is derived from an EMBL/GenBank/DDBJ whole genome shotgun (WGS) entry which is preliminary data.</text>
</comment>
<keyword evidence="3" id="KW-1185">Reference proteome</keyword>
<sequence>MSQDNGETTNSSLTAAQQFLDSIDADVGLSSADGTSETSTQPSKPADAKEIMSFIDEWTTTPVTADNDLPEKKEQEVQQPKTSSVPSSGQQAAQIDSGAGWASWGTSLWSQASAAVKAGTDQINKVTQDSETAKLFEGRVNDCYVIWVLLRRSADTNGHKLQGSELRNLTLTGVNTFLDTVAPPLSDEEIVEVWLSKGQLGYLGLEQITYRAWASLLEQTATGDIVVQTDDKEISNSEQSTGGAFTIGLHKGLAVAKAAAKEDVQALAEKHPFVQPVDSSEANGGQSEESHNEIRICPVYLSVQATNLDLVEEQNNQMAFTLLLSDPRHKLEFQGLSQSIPKRWLEIPYEENEWRVVIMLVVLVSATVSLLLLYSTGSSKSIFFSSQSEIDALSKLQPAHYEDAMPDCMANTATRDNITATKEQWATCLDGGSQSSAYLSIVIVTRMDDYAGMSHLAMIFLNATDLLVETWAVLIWKFHPIATFFGIKGNQFHRFQNFVNSAYLLAEHTKEHIELLIIEWNPPANTRRVYDVLRFRRSKYLSYRIIAVPKALHNVIPNVGNAPLHEFEGKNLGIRFARGEYVVCTNQDDIWSVNFHNAIKSHYFKQGIIYLQHQDRHNIHDDLPPSIVRLPSYPDDDTLYNACVPTPQDWGNFKSRGPINVNLDNILQVADQAGDFTLAHRDTWKHARGYRETGGVAWVDIEFVCTAAWTLGLEVEYIDETFACHQDHPNIWETTPERHTDNTHIDMGEIMRKEKVYINDADAWGMQKIDIWHYGLDCHQFGGGLCW</sequence>
<reference evidence="2" key="1">
    <citation type="submission" date="2020-12" db="EMBL/GenBank/DDBJ databases">
        <title>Metabolic potential, ecology and presence of endohyphal bacteria is reflected in genomic diversity of Mucoromycotina.</title>
        <authorList>
            <person name="Muszewska A."/>
            <person name="Okrasinska A."/>
            <person name="Steczkiewicz K."/>
            <person name="Drgas O."/>
            <person name="Orlowska M."/>
            <person name="Perlinska-Lenart U."/>
            <person name="Aleksandrzak-Piekarczyk T."/>
            <person name="Szatraj K."/>
            <person name="Zielenkiewicz U."/>
            <person name="Pilsyk S."/>
            <person name="Malc E."/>
            <person name="Mieczkowski P."/>
            <person name="Kruszewska J.S."/>
            <person name="Biernat P."/>
            <person name="Pawlowska J."/>
        </authorList>
    </citation>
    <scope>NUCLEOTIDE SEQUENCE</scope>
    <source>
        <strain evidence="2">WA0000067209</strain>
    </source>
</reference>
<feature type="compositionally biased region" description="Polar residues" evidence="1">
    <location>
        <begin position="32"/>
        <end position="43"/>
    </location>
</feature>
<protein>
    <submittedName>
        <fullName evidence="2">Uncharacterized protein</fullName>
    </submittedName>
</protein>
<feature type="region of interest" description="Disordered" evidence="1">
    <location>
        <begin position="26"/>
        <end position="94"/>
    </location>
</feature>
<evidence type="ECO:0000256" key="1">
    <source>
        <dbReference type="SAM" id="MobiDB-lite"/>
    </source>
</evidence>
<dbReference type="InterPro" id="IPR018814">
    <property type="entry name" value="DUF5427"/>
</dbReference>
<dbReference type="CDD" id="cd00761">
    <property type="entry name" value="Glyco_tranf_GTA_type"/>
    <property type="match status" value="1"/>
</dbReference>
<feature type="compositionally biased region" description="Polar residues" evidence="1">
    <location>
        <begin position="77"/>
        <end position="94"/>
    </location>
</feature>